<protein>
    <recommendedName>
        <fullName evidence="4">Lipoprotein</fullName>
    </recommendedName>
</protein>
<dbReference type="OrthoDB" id="1044708at2"/>
<dbReference type="EMBL" id="FQVD01000049">
    <property type="protein sequence ID" value="SHF94578.1"/>
    <property type="molecule type" value="Genomic_DNA"/>
</dbReference>
<evidence type="ECO:0000313" key="2">
    <source>
        <dbReference type="EMBL" id="SHF94578.1"/>
    </source>
</evidence>
<name>A0A1M5FSV8_9BACE</name>
<feature type="chain" id="PRO_5030031417" description="Lipoprotein" evidence="1">
    <location>
        <begin position="28"/>
        <end position="147"/>
    </location>
</feature>
<evidence type="ECO:0000256" key="1">
    <source>
        <dbReference type="SAM" id="SignalP"/>
    </source>
</evidence>
<dbReference type="RefSeq" id="WP_073350414.1">
    <property type="nucleotide sequence ID" value="NZ_JBCLUR010000022.1"/>
</dbReference>
<keyword evidence="3" id="KW-1185">Reference proteome</keyword>
<proteinExistence type="predicted"/>
<dbReference type="PROSITE" id="PS51257">
    <property type="entry name" value="PROKAR_LIPOPROTEIN"/>
    <property type="match status" value="1"/>
</dbReference>
<reference evidence="2 3" key="1">
    <citation type="submission" date="2016-11" db="EMBL/GenBank/DDBJ databases">
        <authorList>
            <person name="Jaros S."/>
            <person name="Januszkiewicz K."/>
            <person name="Wedrychowicz H."/>
        </authorList>
    </citation>
    <scope>NUCLEOTIDE SEQUENCE [LARGE SCALE GENOMIC DNA]</scope>
    <source>
        <strain evidence="2 3">DSM 26883</strain>
    </source>
</reference>
<evidence type="ECO:0000313" key="3">
    <source>
        <dbReference type="Proteomes" id="UP000184436"/>
    </source>
</evidence>
<dbReference type="AlphaFoldDB" id="A0A1M5FSV8"/>
<feature type="signal peptide" evidence="1">
    <location>
        <begin position="1"/>
        <end position="27"/>
    </location>
</feature>
<sequence length="147" mass="16465">MKVINKIGVWMLSVFMLTTLLQSCAKADDEFVHRTNTISQMICKASHGSGEFRGEIYEYNQNDELMSGEFTQEDIEGGYGLILFAIPKSLEEDVNLASVYLVATVTYDEFITPSLTGKHDITGEGIIISVKSGVGTTRRYRVRGYYE</sequence>
<dbReference type="Proteomes" id="UP000184436">
    <property type="component" value="Unassembled WGS sequence"/>
</dbReference>
<evidence type="ECO:0008006" key="4">
    <source>
        <dbReference type="Google" id="ProtNLM"/>
    </source>
</evidence>
<organism evidence="2 3">
    <name type="scientific">Bacteroides faecichinchillae</name>
    <dbReference type="NCBI Taxonomy" id="871325"/>
    <lineage>
        <taxon>Bacteria</taxon>
        <taxon>Pseudomonadati</taxon>
        <taxon>Bacteroidota</taxon>
        <taxon>Bacteroidia</taxon>
        <taxon>Bacteroidales</taxon>
        <taxon>Bacteroidaceae</taxon>
        <taxon>Bacteroides</taxon>
    </lineage>
</organism>
<accession>A0A1M5FSV8</accession>
<dbReference type="STRING" id="871325.SAMN05444349_14911"/>
<gene>
    <name evidence="2" type="ORF">SAMN05444349_14911</name>
</gene>
<keyword evidence="1" id="KW-0732">Signal</keyword>